<dbReference type="GO" id="GO:0003677">
    <property type="term" value="F:DNA binding"/>
    <property type="evidence" value="ECO:0007669"/>
    <property type="project" value="UniProtKB-KW"/>
</dbReference>
<dbReference type="InterPro" id="IPR050953">
    <property type="entry name" value="N4_N6_ade-DNA_methylase"/>
</dbReference>
<reference evidence="11 13" key="1">
    <citation type="submission" date="2023-07" db="EMBL/GenBank/DDBJ databases">
        <title>Unpublished Manusciprt.</title>
        <authorList>
            <person name="Aydin F."/>
            <person name="Tarhane S."/>
            <person name="Saticioglu I.B."/>
            <person name="Karakaya E."/>
            <person name="Abay S."/>
            <person name="Guran O."/>
            <person name="Bozkurt E."/>
            <person name="Uzum N."/>
            <person name="Olgun K."/>
            <person name="Jablonski D."/>
        </authorList>
    </citation>
    <scope>NUCLEOTIDE SEQUENCE</scope>
    <source>
        <strain evidence="13">faydin-H75</strain>
        <strain evidence="11">Faydin-H76</strain>
    </source>
</reference>
<evidence type="ECO:0000259" key="8">
    <source>
        <dbReference type="Pfam" id="PF07669"/>
    </source>
</evidence>
<dbReference type="PANTHER" id="PTHR33841:SF1">
    <property type="entry name" value="DNA METHYLTRANSFERASE A"/>
    <property type="match status" value="1"/>
</dbReference>
<keyword evidence="4" id="KW-0949">S-adenosyl-L-methionine</keyword>
<accession>A0AA90T5N4</accession>
<dbReference type="Proteomes" id="UP001240777">
    <property type="component" value="Unassembled WGS sequence"/>
</dbReference>
<dbReference type="InterPro" id="IPR002052">
    <property type="entry name" value="DNA_methylase_N6_adenine_CS"/>
</dbReference>
<evidence type="ECO:0000313" key="13">
    <source>
        <dbReference type="Proteomes" id="UP001240777"/>
    </source>
</evidence>
<dbReference type="GO" id="GO:0032259">
    <property type="term" value="P:methylation"/>
    <property type="evidence" value="ECO:0007669"/>
    <property type="project" value="UniProtKB-KW"/>
</dbReference>
<keyword evidence="13" id="KW-1185">Reference proteome</keyword>
<keyword evidence="5" id="KW-0680">Restriction system</keyword>
<dbReference type="GO" id="GO:0009007">
    <property type="term" value="F:site-specific DNA-methyltransferase (adenine-specific) activity"/>
    <property type="evidence" value="ECO:0007669"/>
    <property type="project" value="UniProtKB-EC"/>
</dbReference>
<dbReference type="InterPro" id="IPR025931">
    <property type="entry name" value="TaqI_C"/>
</dbReference>
<feature type="domain" description="Type II methyltransferase M.TaqI-like" evidence="8">
    <location>
        <begin position="3"/>
        <end position="111"/>
    </location>
</feature>
<comment type="caution">
    <text evidence="11">The sequence shown here is derived from an EMBL/GenBank/DDBJ whole genome shotgun (WGS) entry which is preliminary data.</text>
</comment>
<dbReference type="InterPro" id="IPR011639">
    <property type="entry name" value="MethylTrfase_TaqI-like_dom"/>
</dbReference>
<dbReference type="Pfam" id="PF07669">
    <property type="entry name" value="Eco57I"/>
    <property type="match status" value="1"/>
</dbReference>
<evidence type="ECO:0000313" key="10">
    <source>
        <dbReference type="EMBL" id="MDO7253664.1"/>
    </source>
</evidence>
<dbReference type="PROSITE" id="PS00092">
    <property type="entry name" value="N6_MTASE"/>
    <property type="match status" value="1"/>
</dbReference>
<name>A0AA90T5N4_9HELI</name>
<keyword evidence="2 11" id="KW-0489">Methyltransferase</keyword>
<keyword evidence="6" id="KW-0238">DNA-binding</keyword>
<evidence type="ECO:0000256" key="4">
    <source>
        <dbReference type="ARBA" id="ARBA00022691"/>
    </source>
</evidence>
<dbReference type="Proteomes" id="UP001177258">
    <property type="component" value="Unassembled WGS sequence"/>
</dbReference>
<feature type="domain" description="TaqI-like C-terminal specificity" evidence="9">
    <location>
        <begin position="207"/>
        <end position="321"/>
    </location>
</feature>
<evidence type="ECO:0000256" key="2">
    <source>
        <dbReference type="ARBA" id="ARBA00022603"/>
    </source>
</evidence>
<evidence type="ECO:0000256" key="3">
    <source>
        <dbReference type="ARBA" id="ARBA00022679"/>
    </source>
</evidence>
<dbReference type="EC" id="2.1.1.72" evidence="1"/>
<dbReference type="InterPro" id="IPR029063">
    <property type="entry name" value="SAM-dependent_MTases_sf"/>
</dbReference>
<dbReference type="PANTHER" id="PTHR33841">
    <property type="entry name" value="DNA METHYLTRANSFERASE YEEA-RELATED"/>
    <property type="match status" value="1"/>
</dbReference>
<evidence type="ECO:0000256" key="7">
    <source>
        <dbReference type="ARBA" id="ARBA00047942"/>
    </source>
</evidence>
<evidence type="ECO:0000313" key="12">
    <source>
        <dbReference type="Proteomes" id="UP001177258"/>
    </source>
</evidence>
<dbReference type="EMBL" id="JAUPEV010000012">
    <property type="protein sequence ID" value="MDO7253664.1"/>
    <property type="molecule type" value="Genomic_DNA"/>
</dbReference>
<dbReference type="GO" id="GO:0009307">
    <property type="term" value="P:DNA restriction-modification system"/>
    <property type="evidence" value="ECO:0007669"/>
    <property type="project" value="UniProtKB-KW"/>
</dbReference>
<reference evidence="10 12" key="3">
    <citation type="journal article" date="2024" name="Syst. Appl. Microbiol.">
        <title>Helicobacter cappadocius sp. nov., from lizards: The first psychrotrophic Helicobacter species.</title>
        <authorList>
            <person name="Aydin F."/>
            <person name="Tarhane S."/>
            <person name="Karakaya E."/>
            <person name="Abay S."/>
            <person name="Kayman T."/>
            <person name="Guran O."/>
            <person name="Bozkurt E."/>
            <person name="Uzum N."/>
            <person name="Avci A."/>
            <person name="Olgun K."/>
            <person name="Jablonski D."/>
            <person name="Guran C."/>
            <person name="Burcin Saticioglu I."/>
        </authorList>
    </citation>
    <scope>NUCLEOTIDE SEQUENCE [LARGE SCALE GENOMIC DNA]</scope>
    <source>
        <strain evidence="10">Faydin-H75</strain>
        <strain evidence="12">faydin-H76</strain>
    </source>
</reference>
<dbReference type="Gene3D" id="3.40.50.150">
    <property type="entry name" value="Vaccinia Virus protein VP39"/>
    <property type="match status" value="1"/>
</dbReference>
<keyword evidence="3" id="KW-0808">Transferase</keyword>
<dbReference type="SUPFAM" id="SSF53335">
    <property type="entry name" value="S-adenosyl-L-methionine-dependent methyltransferases"/>
    <property type="match status" value="1"/>
</dbReference>
<dbReference type="AlphaFoldDB" id="A0AA90T5N4"/>
<organism evidence="11 12">
    <name type="scientific">Helicobacter cappadocius</name>
    <dbReference type="NCBI Taxonomy" id="3063998"/>
    <lineage>
        <taxon>Bacteria</taxon>
        <taxon>Pseudomonadati</taxon>
        <taxon>Campylobacterota</taxon>
        <taxon>Epsilonproteobacteria</taxon>
        <taxon>Campylobacterales</taxon>
        <taxon>Helicobacteraceae</taxon>
        <taxon>Helicobacter</taxon>
    </lineage>
</organism>
<dbReference type="Pfam" id="PF12950">
    <property type="entry name" value="TaqI_C"/>
    <property type="match status" value="1"/>
</dbReference>
<sequence length="382" mass="43963">FEFPEVLDEEGDFVGFDLVIGNPPYIDYRRINDDTKEHLEKTSYSYGISKTASIFVYFIEVADSLIQKRGNIIFINPISYISLNSGKGIRSFIDKNLELISILDISDLKIFDSASTYTCINYFGHKDDKNSSILFGYVADKNLDGIKYKKIEAKYIENLSLFLNPITEKIFNMNYETLNSFCEVFCGLSVAGFREDVGNIKTDKNAPFLEASDISKYNYKQNKFLKRIPFYYSKNKIAIFENSEVIFMSRMTNIIRCCFPPKGSFGGKINVIWNFKIDKKFILGVLNSTLMNYFYTKKYFSTHMQGGAFSFDTLSVGELPIPKIKPKNQKIVNEIISLVDKILKLKEEDCEADISKLEKEIDTLVYKLYNLTDEDIKIIEEG</sequence>
<protein>
    <recommendedName>
        <fullName evidence="1">site-specific DNA-methyltransferase (adenine-specific)</fullName>
        <ecNumber evidence="1">2.1.1.72</ecNumber>
    </recommendedName>
</protein>
<dbReference type="EMBL" id="JAUYZK010000012">
    <property type="protein sequence ID" value="MDP2539648.1"/>
    <property type="molecule type" value="Genomic_DNA"/>
</dbReference>
<evidence type="ECO:0000256" key="6">
    <source>
        <dbReference type="ARBA" id="ARBA00023125"/>
    </source>
</evidence>
<evidence type="ECO:0000256" key="1">
    <source>
        <dbReference type="ARBA" id="ARBA00011900"/>
    </source>
</evidence>
<evidence type="ECO:0000313" key="11">
    <source>
        <dbReference type="EMBL" id="MDP2539648.1"/>
    </source>
</evidence>
<evidence type="ECO:0000256" key="5">
    <source>
        <dbReference type="ARBA" id="ARBA00022747"/>
    </source>
</evidence>
<feature type="non-terminal residue" evidence="11">
    <location>
        <position position="1"/>
    </location>
</feature>
<evidence type="ECO:0000259" key="9">
    <source>
        <dbReference type="Pfam" id="PF12950"/>
    </source>
</evidence>
<dbReference type="RefSeq" id="WP_305517505.1">
    <property type="nucleotide sequence ID" value="NZ_JAUPEV010000012.1"/>
</dbReference>
<dbReference type="SUPFAM" id="SSF116734">
    <property type="entry name" value="DNA methylase specificity domain"/>
    <property type="match status" value="1"/>
</dbReference>
<reference evidence="10" key="2">
    <citation type="submission" date="2023-07" db="EMBL/GenBank/DDBJ databases">
        <authorList>
            <person name="Aydin F."/>
            <person name="Tarhane S."/>
            <person name="Saticioglu I.B."/>
            <person name="Karakaya E."/>
            <person name="Abay S."/>
            <person name="Guran O."/>
            <person name="Bozkurt E."/>
            <person name="Uzum N."/>
            <person name="Olgun K."/>
            <person name="Jablonski D."/>
        </authorList>
    </citation>
    <scope>NUCLEOTIDE SEQUENCE</scope>
    <source>
        <strain evidence="10">Faydin-H75</strain>
    </source>
</reference>
<comment type="catalytic activity">
    <reaction evidence="7">
        <text>a 2'-deoxyadenosine in DNA + S-adenosyl-L-methionine = an N(6)-methyl-2'-deoxyadenosine in DNA + S-adenosyl-L-homocysteine + H(+)</text>
        <dbReference type="Rhea" id="RHEA:15197"/>
        <dbReference type="Rhea" id="RHEA-COMP:12418"/>
        <dbReference type="Rhea" id="RHEA-COMP:12419"/>
        <dbReference type="ChEBI" id="CHEBI:15378"/>
        <dbReference type="ChEBI" id="CHEBI:57856"/>
        <dbReference type="ChEBI" id="CHEBI:59789"/>
        <dbReference type="ChEBI" id="CHEBI:90615"/>
        <dbReference type="ChEBI" id="CHEBI:90616"/>
        <dbReference type="EC" id="2.1.1.72"/>
    </reaction>
</comment>
<proteinExistence type="predicted"/>
<gene>
    <name evidence="10" type="ORF">Q5I04_07050</name>
    <name evidence="11" type="ORF">Q5I06_07665</name>
</gene>